<dbReference type="Pfam" id="PF05272">
    <property type="entry name" value="VapE-like_dom"/>
    <property type="match status" value="1"/>
</dbReference>
<feature type="domain" description="Virulence-associated protein E-like" evidence="3">
    <location>
        <begin position="612"/>
        <end position="838"/>
    </location>
</feature>
<dbReference type="RefSeq" id="WP_158221845.1">
    <property type="nucleotide sequence ID" value="NZ_BMKN01000002.1"/>
</dbReference>
<proteinExistence type="predicted"/>
<dbReference type="InterPro" id="IPR007936">
    <property type="entry name" value="VapE-like_dom"/>
</dbReference>
<evidence type="ECO:0000256" key="2">
    <source>
        <dbReference type="SAM" id="MobiDB-lite"/>
    </source>
</evidence>
<comment type="caution">
    <text evidence="4">The sequence shown here is derived from an EMBL/GenBank/DDBJ whole genome shotgun (WGS) entry which is preliminary data.</text>
</comment>
<dbReference type="PANTHER" id="PTHR34985">
    <property type="entry name" value="SLR0554 PROTEIN"/>
    <property type="match status" value="1"/>
</dbReference>
<evidence type="ECO:0000313" key="5">
    <source>
        <dbReference type="Proteomes" id="UP000606730"/>
    </source>
</evidence>
<evidence type="ECO:0000259" key="3">
    <source>
        <dbReference type="Pfam" id="PF05272"/>
    </source>
</evidence>
<reference evidence="4" key="1">
    <citation type="journal article" date="2014" name="Int. J. Syst. Evol. Microbiol.">
        <title>Complete genome sequence of Corynebacterium casei LMG S-19264T (=DSM 44701T), isolated from a smear-ripened cheese.</title>
        <authorList>
            <consortium name="US DOE Joint Genome Institute (JGI-PGF)"/>
            <person name="Walter F."/>
            <person name="Albersmeier A."/>
            <person name="Kalinowski J."/>
            <person name="Ruckert C."/>
        </authorList>
    </citation>
    <scope>NUCLEOTIDE SEQUENCE</scope>
    <source>
        <strain evidence="4">CGMCC 1.16012</strain>
    </source>
</reference>
<dbReference type="Proteomes" id="UP000606730">
    <property type="component" value="Unassembled WGS sequence"/>
</dbReference>
<feature type="region of interest" description="Disordered" evidence="2">
    <location>
        <begin position="492"/>
        <end position="520"/>
    </location>
</feature>
<dbReference type="PANTHER" id="PTHR34985:SF1">
    <property type="entry name" value="SLR0554 PROTEIN"/>
    <property type="match status" value="1"/>
</dbReference>
<gene>
    <name evidence="4" type="ORF">GCM10011517_26570</name>
</gene>
<feature type="coiled-coil region" evidence="1">
    <location>
        <begin position="439"/>
        <end position="466"/>
    </location>
</feature>
<keyword evidence="5" id="KW-1185">Reference proteome</keyword>
<organism evidence="4 5">
    <name type="scientific">Actibacterium pelagium</name>
    <dbReference type="NCBI Taxonomy" id="2029103"/>
    <lineage>
        <taxon>Bacteria</taxon>
        <taxon>Pseudomonadati</taxon>
        <taxon>Pseudomonadota</taxon>
        <taxon>Alphaproteobacteria</taxon>
        <taxon>Rhodobacterales</taxon>
        <taxon>Roseobacteraceae</taxon>
        <taxon>Actibacterium</taxon>
    </lineage>
</organism>
<name>A0A917EKJ4_9RHOB</name>
<reference evidence="4" key="2">
    <citation type="submission" date="2020-09" db="EMBL/GenBank/DDBJ databases">
        <authorList>
            <person name="Sun Q."/>
            <person name="Zhou Y."/>
        </authorList>
    </citation>
    <scope>NUCLEOTIDE SEQUENCE</scope>
    <source>
        <strain evidence="4">CGMCC 1.16012</strain>
    </source>
</reference>
<accession>A0A917EKJ4</accession>
<protein>
    <recommendedName>
        <fullName evidence="3">Virulence-associated protein E-like domain-containing protein</fullName>
    </recommendedName>
</protein>
<sequence length="962" mass="106037">MQIDPAERDPTKIRISAVQYDQPVGKRLWLSDDGSGVLKEPLLGARSTAGKLVNLTFVTAKQALEYRLNSGPETMFFAGTFDPGIEEAYVVPEQRLERARGARDGQVVAATGEFLNFRKGPGLISIDIDVKSPDEVAGMYPPQGIPPLQSTGEVLDALYELLPEAVGCPILVMPSSSSMIERAKDGTSLKGPGGWRVMLPTTDASQTPRILNLIHERSWALGEHNFAFVSNGGDVLDRSLADQALARPTQPDFPTATLGEGLRKVVGSHLMDNLEADLFDPSSVKLKDDERHAATKNKEVAKRALEPIAKRVKEERKGEEVERLVEGGVPRPNARRIAERKFEKGYLLGSDSVVFAGDESVPVSVLMSSQGEEHDGHVCLDPIEPGYDGGRAVAIFYWNEGEASGVHSFAHGSRFYLMKHDLDSVVAAIREAGSDHAQVVTALARADLAETEVKSAEREASRALALGNSRRELRIEVTRERERLNARLRPFAVDDSTGDPAEGPLPLDQRPPVSSFPQTRTSVQGAVSVIDCRENVGHLTETYGIDVRYNVIAKRLEWDHPAIPMQGDNAENNLHSRLVGLADMNSVPKGHLDLHLTALGETNAYNPVTDYLSGLNWDGAERINEAAEKLNSSDAEIARIALRLFFIQACAAADNGEIARSRNDNIEAHFEYVLVLVGDQGVGKTKGFRRLLPPPLRKYYGEGQVLNVNDKDSVKRVVSFWVVELGELDATFNKSDVSHLKAFTSQSEDRIRAPYARKASNYARRTVFVGTVNEESFLADETGNRRYLPLKVGGVDADWSDDFVEQLWAEAWQLYENGAQWWPTEEEAQLLAANAEKYRIKSEVEERIEKKYAWGTADFEECRRMTASEIYEDAMPHGARRPGPKDLKTTAAAVKIAWRNTGRTESQNGVLMLRKSDGSLVKLNAESGKNRGWLMPPKRSDMGLDLAQGAEQAAQIGRARLS</sequence>
<keyword evidence="1" id="KW-0175">Coiled coil</keyword>
<evidence type="ECO:0000256" key="1">
    <source>
        <dbReference type="SAM" id="Coils"/>
    </source>
</evidence>
<evidence type="ECO:0000313" key="4">
    <source>
        <dbReference type="EMBL" id="GGE57458.1"/>
    </source>
</evidence>
<dbReference type="EMBL" id="BMKN01000002">
    <property type="protein sequence ID" value="GGE57458.1"/>
    <property type="molecule type" value="Genomic_DNA"/>
</dbReference>
<dbReference type="OrthoDB" id="123525at2"/>
<dbReference type="AlphaFoldDB" id="A0A917EKJ4"/>